<dbReference type="EMBL" id="SJTG01000001">
    <property type="protein sequence ID" value="TCI12939.1"/>
    <property type="molecule type" value="Genomic_DNA"/>
</dbReference>
<protein>
    <submittedName>
        <fullName evidence="15">Cytochrome b</fullName>
    </submittedName>
</protein>
<reference evidence="15 16" key="1">
    <citation type="submission" date="2019-02" db="EMBL/GenBank/DDBJ databases">
        <title>Dyella amyloliquefaciens sp. nov., isolated from forest soil.</title>
        <authorList>
            <person name="Gao Z.-H."/>
            <person name="Qiu L.-H."/>
        </authorList>
    </citation>
    <scope>NUCLEOTIDE SEQUENCE [LARGE SCALE GENOMIC DNA]</scope>
    <source>
        <strain evidence="15 16">KACC 12747</strain>
    </source>
</reference>
<feature type="transmembrane region" description="Helical" evidence="13">
    <location>
        <begin position="165"/>
        <end position="186"/>
    </location>
</feature>
<dbReference type="AlphaFoldDB" id="A0A4R0YZR7"/>
<evidence type="ECO:0000256" key="10">
    <source>
        <dbReference type="ARBA" id="ARBA00023004"/>
    </source>
</evidence>
<keyword evidence="16" id="KW-1185">Reference proteome</keyword>
<feature type="transmembrane region" description="Helical" evidence="13">
    <location>
        <begin position="106"/>
        <end position="129"/>
    </location>
</feature>
<keyword evidence="7" id="KW-0479">Metal-binding</keyword>
<dbReference type="GO" id="GO:0009055">
    <property type="term" value="F:electron transfer activity"/>
    <property type="evidence" value="ECO:0007669"/>
    <property type="project" value="InterPro"/>
</dbReference>
<evidence type="ECO:0000256" key="12">
    <source>
        <dbReference type="ARBA" id="ARBA00037975"/>
    </source>
</evidence>
<keyword evidence="4" id="KW-1003">Cell membrane</keyword>
<comment type="caution">
    <text evidence="15">The sequence shown here is derived from an EMBL/GenBank/DDBJ whole genome shotgun (WGS) entry which is preliminary data.</text>
</comment>
<dbReference type="GO" id="GO:0005886">
    <property type="term" value="C:plasma membrane"/>
    <property type="evidence" value="ECO:0007669"/>
    <property type="project" value="UniProtKB-SubCell"/>
</dbReference>
<keyword evidence="3" id="KW-0813">Transport</keyword>
<evidence type="ECO:0000256" key="5">
    <source>
        <dbReference type="ARBA" id="ARBA00022617"/>
    </source>
</evidence>
<feature type="transmembrane region" description="Helical" evidence="13">
    <location>
        <begin position="31"/>
        <end position="53"/>
    </location>
</feature>
<evidence type="ECO:0000256" key="2">
    <source>
        <dbReference type="ARBA" id="ARBA00004651"/>
    </source>
</evidence>
<keyword evidence="11 13" id="KW-0472">Membrane</keyword>
<dbReference type="PANTHER" id="PTHR30529">
    <property type="entry name" value="CYTOCHROME B561"/>
    <property type="match status" value="1"/>
</dbReference>
<evidence type="ECO:0000256" key="8">
    <source>
        <dbReference type="ARBA" id="ARBA00022982"/>
    </source>
</evidence>
<evidence type="ECO:0000313" key="15">
    <source>
        <dbReference type="EMBL" id="TCI12939.1"/>
    </source>
</evidence>
<keyword evidence="10" id="KW-0408">Iron</keyword>
<evidence type="ECO:0000256" key="13">
    <source>
        <dbReference type="SAM" id="Phobius"/>
    </source>
</evidence>
<dbReference type="PANTHER" id="PTHR30529:SF3">
    <property type="entry name" value="CYTOCHROME B561 HOMOLOG 1"/>
    <property type="match status" value="1"/>
</dbReference>
<dbReference type="Proteomes" id="UP000291822">
    <property type="component" value="Unassembled WGS sequence"/>
</dbReference>
<dbReference type="Gene3D" id="1.20.950.20">
    <property type="entry name" value="Transmembrane di-heme cytochromes, Chain C"/>
    <property type="match status" value="1"/>
</dbReference>
<evidence type="ECO:0000259" key="14">
    <source>
        <dbReference type="Pfam" id="PF01292"/>
    </source>
</evidence>
<evidence type="ECO:0000256" key="7">
    <source>
        <dbReference type="ARBA" id="ARBA00022723"/>
    </source>
</evidence>
<dbReference type="InterPro" id="IPR011577">
    <property type="entry name" value="Cyt_b561_bac/Ni-Hgenase"/>
</dbReference>
<dbReference type="GO" id="GO:0022904">
    <property type="term" value="P:respiratory electron transport chain"/>
    <property type="evidence" value="ECO:0007669"/>
    <property type="project" value="InterPro"/>
</dbReference>
<name>A0A4R0YZR7_9GAMM</name>
<keyword evidence="5" id="KW-0349">Heme</keyword>
<sequence length="203" mass="22765">MQWQTHATSNDASSPIGADASVPALALHRPMMLIVLHWLTFLILVIGLTCILTRELLDGRAVRQWLLDAHRDCGLSILVLTVCRLGYRFRLGRLPPTARMPRLQHLAASATHAAMYLLLLAQPVIGWAMSSAADKPPHLFGFSLPYLVAPDEDLADRLAIWHADVAWVLLSLIVMHIAAALWHHFFRRDRVLRAMWPAGRRAP</sequence>
<evidence type="ECO:0000256" key="4">
    <source>
        <dbReference type="ARBA" id="ARBA00022475"/>
    </source>
</evidence>
<dbReference type="GO" id="GO:0020037">
    <property type="term" value="F:heme binding"/>
    <property type="evidence" value="ECO:0007669"/>
    <property type="project" value="TreeGrafter"/>
</dbReference>
<evidence type="ECO:0000313" key="16">
    <source>
        <dbReference type="Proteomes" id="UP000291822"/>
    </source>
</evidence>
<evidence type="ECO:0000256" key="1">
    <source>
        <dbReference type="ARBA" id="ARBA00001970"/>
    </source>
</evidence>
<organism evidence="15 16">
    <name type="scientific">Dyella soli</name>
    <dbReference type="NCBI Taxonomy" id="522319"/>
    <lineage>
        <taxon>Bacteria</taxon>
        <taxon>Pseudomonadati</taxon>
        <taxon>Pseudomonadota</taxon>
        <taxon>Gammaproteobacteria</taxon>
        <taxon>Lysobacterales</taxon>
        <taxon>Rhodanobacteraceae</taxon>
        <taxon>Dyella</taxon>
    </lineage>
</organism>
<accession>A0A4R0YZR7</accession>
<keyword evidence="8" id="KW-0249">Electron transport</keyword>
<evidence type="ECO:0000256" key="3">
    <source>
        <dbReference type="ARBA" id="ARBA00022448"/>
    </source>
</evidence>
<dbReference type="InterPro" id="IPR016174">
    <property type="entry name" value="Di-haem_cyt_TM"/>
</dbReference>
<proteinExistence type="inferred from homology"/>
<dbReference type="SUPFAM" id="SSF81342">
    <property type="entry name" value="Transmembrane di-heme cytochromes"/>
    <property type="match status" value="1"/>
</dbReference>
<comment type="cofactor">
    <cofactor evidence="1">
        <name>heme b</name>
        <dbReference type="ChEBI" id="CHEBI:60344"/>
    </cofactor>
</comment>
<evidence type="ECO:0000256" key="6">
    <source>
        <dbReference type="ARBA" id="ARBA00022692"/>
    </source>
</evidence>
<comment type="similarity">
    <text evidence="12">Belongs to the cytochrome b561 family.</text>
</comment>
<gene>
    <name evidence="15" type="ORF">EZM97_06385</name>
</gene>
<dbReference type="InterPro" id="IPR052168">
    <property type="entry name" value="Cytochrome_b561_oxidase"/>
</dbReference>
<feature type="domain" description="Cytochrome b561 bacterial/Ni-hydrogenase" evidence="14">
    <location>
        <begin position="32"/>
        <end position="197"/>
    </location>
</feature>
<evidence type="ECO:0000256" key="11">
    <source>
        <dbReference type="ARBA" id="ARBA00023136"/>
    </source>
</evidence>
<dbReference type="Pfam" id="PF01292">
    <property type="entry name" value="Ni_hydr_CYTB"/>
    <property type="match status" value="1"/>
</dbReference>
<evidence type="ECO:0000256" key="9">
    <source>
        <dbReference type="ARBA" id="ARBA00022989"/>
    </source>
</evidence>
<keyword evidence="9 13" id="KW-1133">Transmembrane helix</keyword>
<comment type="subcellular location">
    <subcellularLocation>
        <location evidence="2">Cell membrane</location>
        <topology evidence="2">Multi-pass membrane protein</topology>
    </subcellularLocation>
</comment>
<keyword evidence="6 13" id="KW-0812">Transmembrane</keyword>
<dbReference type="GO" id="GO:0046872">
    <property type="term" value="F:metal ion binding"/>
    <property type="evidence" value="ECO:0007669"/>
    <property type="project" value="UniProtKB-KW"/>
</dbReference>